<keyword evidence="1" id="KW-0479">Metal-binding</keyword>
<dbReference type="AlphaFoldDB" id="A0A8J5XK60"/>
<sequence>MDERSRREVDVWLKYAEARTGRSSRPTSDKSSGLIKNDCFIGNNPQCHASSGSNLLTLEGISAEPSNVKTAARMASVYVRRPGSHGHLSNFNKETDAILDYQVSSGHLELMNRSEFKKVCKSDRALKPYFEAHDVYCAMKTSHQSEYEQKVRDLDYDHDLVVGGAHVPRCPSQPEGALSAADQNAYNRRVSEFYVNAKNILKAELDHTLIKLRAEFGNMPDTEDEAIDACYEKSAESFVHAFLSIFSPPSAQVLVDNAEEAGVSYKRSPAVDVLKSFVATINSNVKSRLITWGRREFEKLQGLLYDDQPRDPQAHSQHFSACRALFVQRFGLMKNDCLIGNNPQCHASSGSNLLTLEGISAESSNVKTAARMASIYVRRPSSHEHWSNFNKETDAILDYQVSSGHLELMNRSEFKKVCKSDRALKPYFEAHDVYCAMKASHQCEYEQKVRDLDYDHDLVVGGAHVPRWPSQPEGALSAADQNAYNRRVSEFYVNAKNILKAELDHTLIKLRAEFGNMPDTEDEAINACYEKSAESFVHAFLSIFSPPSAQVLVDNAKEAGVSYKRSPAVDVLKSFVATINSNVKSRSITWGGREFEKLQGLLYDDQPRDPQAHSQHFSACRALFVRRFGKMSFFEPWLELHLELRTLPEWPELIVLKSKYSALPCDPVTWETTDALWEEVSRCSSKRTWVRPQLLQPCIALPHNPPKQRARASGRMARVESRIEQDADASTGGHFTGKCHNCGETGHMARECSQPTIKTGARGGGPSVRAAMKSVT</sequence>
<evidence type="ECO:0000259" key="2">
    <source>
        <dbReference type="PROSITE" id="PS50158"/>
    </source>
</evidence>
<dbReference type="SUPFAM" id="SSF57756">
    <property type="entry name" value="Retrovirus zinc finger-like domains"/>
    <property type="match status" value="1"/>
</dbReference>
<name>A0A8J5XK60_DIALT</name>
<gene>
    <name evidence="3" type="ORF">KFE25_009177</name>
</gene>
<dbReference type="Pfam" id="PF00098">
    <property type="entry name" value="zf-CCHC"/>
    <property type="match status" value="1"/>
</dbReference>
<dbReference type="PROSITE" id="PS50158">
    <property type="entry name" value="ZF_CCHC"/>
    <property type="match status" value="1"/>
</dbReference>
<dbReference type="GO" id="GO:0008270">
    <property type="term" value="F:zinc ion binding"/>
    <property type="evidence" value="ECO:0007669"/>
    <property type="project" value="UniProtKB-KW"/>
</dbReference>
<protein>
    <recommendedName>
        <fullName evidence="2">CCHC-type domain-containing protein</fullName>
    </recommendedName>
</protein>
<organism evidence="3 4">
    <name type="scientific">Diacronema lutheri</name>
    <name type="common">Unicellular marine alga</name>
    <name type="synonym">Monochrysis lutheri</name>
    <dbReference type="NCBI Taxonomy" id="2081491"/>
    <lineage>
        <taxon>Eukaryota</taxon>
        <taxon>Haptista</taxon>
        <taxon>Haptophyta</taxon>
        <taxon>Pavlovophyceae</taxon>
        <taxon>Pavlovales</taxon>
        <taxon>Pavlovaceae</taxon>
        <taxon>Diacronema</taxon>
    </lineage>
</organism>
<dbReference type="OrthoDB" id="3863715at2759"/>
<reference evidence="3" key="1">
    <citation type="submission" date="2021-05" db="EMBL/GenBank/DDBJ databases">
        <title>The genome of the haptophyte Pavlova lutheri (Diacronema luteri, Pavlovales) - a model for lipid biosynthesis in eukaryotic algae.</title>
        <authorList>
            <person name="Hulatt C.J."/>
            <person name="Posewitz M.C."/>
        </authorList>
    </citation>
    <scope>NUCLEOTIDE SEQUENCE</scope>
    <source>
        <strain evidence="3">NIVA-4/92</strain>
    </source>
</reference>
<dbReference type="SMART" id="SM00343">
    <property type="entry name" value="ZnF_C2HC"/>
    <property type="match status" value="1"/>
</dbReference>
<evidence type="ECO:0000313" key="4">
    <source>
        <dbReference type="Proteomes" id="UP000751190"/>
    </source>
</evidence>
<keyword evidence="1" id="KW-0862">Zinc</keyword>
<dbReference type="InterPro" id="IPR036875">
    <property type="entry name" value="Znf_CCHC_sf"/>
</dbReference>
<evidence type="ECO:0000256" key="1">
    <source>
        <dbReference type="PROSITE-ProRule" id="PRU00047"/>
    </source>
</evidence>
<dbReference type="EMBL" id="JAGTXO010000001">
    <property type="protein sequence ID" value="KAG8470756.1"/>
    <property type="molecule type" value="Genomic_DNA"/>
</dbReference>
<accession>A0A8J5XK60</accession>
<dbReference type="GO" id="GO:0003676">
    <property type="term" value="F:nucleic acid binding"/>
    <property type="evidence" value="ECO:0007669"/>
    <property type="project" value="InterPro"/>
</dbReference>
<dbReference type="Gene3D" id="4.10.60.10">
    <property type="entry name" value="Zinc finger, CCHC-type"/>
    <property type="match status" value="1"/>
</dbReference>
<keyword evidence="4" id="KW-1185">Reference proteome</keyword>
<feature type="domain" description="CCHC-type" evidence="2">
    <location>
        <begin position="738"/>
        <end position="754"/>
    </location>
</feature>
<comment type="caution">
    <text evidence="3">The sequence shown here is derived from an EMBL/GenBank/DDBJ whole genome shotgun (WGS) entry which is preliminary data.</text>
</comment>
<evidence type="ECO:0000313" key="3">
    <source>
        <dbReference type="EMBL" id="KAG8470756.1"/>
    </source>
</evidence>
<dbReference type="InterPro" id="IPR001878">
    <property type="entry name" value="Znf_CCHC"/>
</dbReference>
<dbReference type="Proteomes" id="UP000751190">
    <property type="component" value="Unassembled WGS sequence"/>
</dbReference>
<keyword evidence="1" id="KW-0863">Zinc-finger</keyword>
<proteinExistence type="predicted"/>